<feature type="domain" description="Alanine racemase N-terminal" evidence="3">
    <location>
        <begin position="7"/>
        <end position="150"/>
    </location>
</feature>
<protein>
    <submittedName>
        <fullName evidence="4">Cell division protein YlmE</fullName>
    </submittedName>
</protein>
<dbReference type="PANTHER" id="PTHR10146">
    <property type="entry name" value="PROLINE SYNTHETASE CO-TRANSCRIBED BACTERIAL HOMOLOG PROTEIN"/>
    <property type="match status" value="1"/>
</dbReference>
<organism evidence="4 5">
    <name type="scientific">Fusobacterium animalis ATCC 51191</name>
    <dbReference type="NCBI Taxonomy" id="997347"/>
    <lineage>
        <taxon>Bacteria</taxon>
        <taxon>Fusobacteriati</taxon>
        <taxon>Fusobacteriota</taxon>
        <taxon>Fusobacteriia</taxon>
        <taxon>Fusobacteriales</taxon>
        <taxon>Fusobacteriaceae</taxon>
        <taxon>Fusobacterium</taxon>
    </lineage>
</organism>
<keyword evidence="4" id="KW-0131">Cell cycle</keyword>
<dbReference type="InterPro" id="IPR011078">
    <property type="entry name" value="PyrdxlP_homeostasis"/>
</dbReference>
<name>F9EQA6_9FUSO</name>
<dbReference type="AlphaFoldDB" id="F9EQA6"/>
<accession>F9EQA6</accession>
<evidence type="ECO:0000259" key="3">
    <source>
        <dbReference type="Pfam" id="PF01168"/>
    </source>
</evidence>
<sequence length="151" mass="17561">MAFYWKFTKNKVKYIIDDVDLIHSVNKLSLAQEINKKAEQSSKIMDVLLEINVYGEESKQGYSLDELKCDIIELQNLKNLNIIGVMTMAPFTDDEKILRMVFSELRKIRDELNKEYFNNSLTELSMGMSNDYKIALQEGSTFIRVGTKIFK</sequence>
<keyword evidence="1" id="KW-0663">Pyridoxal phosphate</keyword>
<dbReference type="NCBIfam" id="TIGR00044">
    <property type="entry name" value="YggS family pyridoxal phosphate-dependent enzyme"/>
    <property type="match status" value="1"/>
</dbReference>
<dbReference type="PANTHER" id="PTHR10146:SF14">
    <property type="entry name" value="PYRIDOXAL PHOSPHATE HOMEOSTASIS PROTEIN"/>
    <property type="match status" value="1"/>
</dbReference>
<dbReference type="Pfam" id="PF01168">
    <property type="entry name" value="Ala_racemase_N"/>
    <property type="match status" value="1"/>
</dbReference>
<dbReference type="GO" id="GO:0030170">
    <property type="term" value="F:pyridoxal phosphate binding"/>
    <property type="evidence" value="ECO:0007669"/>
    <property type="project" value="InterPro"/>
</dbReference>
<dbReference type="PATRIC" id="fig|997347.4.peg.1947"/>
<evidence type="ECO:0000313" key="5">
    <source>
        <dbReference type="Proteomes" id="UP000005392"/>
    </source>
</evidence>
<dbReference type="EMBL" id="AFQD01000384">
    <property type="protein sequence ID" value="EGQ78863.1"/>
    <property type="molecule type" value="Genomic_DNA"/>
</dbReference>
<dbReference type="STRING" id="76859.RN98_08775"/>
<keyword evidence="5" id="KW-1185">Reference proteome</keyword>
<dbReference type="Gene3D" id="3.20.20.10">
    <property type="entry name" value="Alanine racemase"/>
    <property type="match status" value="1"/>
</dbReference>
<keyword evidence="4" id="KW-0132">Cell division</keyword>
<dbReference type="SUPFAM" id="SSF51419">
    <property type="entry name" value="PLP-binding barrel"/>
    <property type="match status" value="1"/>
</dbReference>
<reference evidence="4 5" key="1">
    <citation type="submission" date="2011-05" db="EMBL/GenBank/DDBJ databases">
        <authorList>
            <person name="Muzny D."/>
            <person name="Qin X."/>
            <person name="Deng J."/>
            <person name="Jiang H."/>
            <person name="Liu Y."/>
            <person name="Qu J."/>
            <person name="Song X.-Z."/>
            <person name="Zhang L."/>
            <person name="Thornton R."/>
            <person name="Coyle M."/>
            <person name="Francisco L."/>
            <person name="Jackson L."/>
            <person name="Javaid M."/>
            <person name="Korchina V."/>
            <person name="Kovar C."/>
            <person name="Mata R."/>
            <person name="Mathew T."/>
            <person name="Ngo R."/>
            <person name="Nguyen L."/>
            <person name="Nguyen N."/>
            <person name="Okwuonu G."/>
            <person name="Ongeri F."/>
            <person name="Pham C."/>
            <person name="Simmons D."/>
            <person name="Wilczek-Boney K."/>
            <person name="Hale W."/>
            <person name="Jakkamsetti A."/>
            <person name="Pham P."/>
            <person name="Ruth R."/>
            <person name="San Lucas F."/>
            <person name="Warren J."/>
            <person name="Zhang J."/>
            <person name="Zhao Z."/>
            <person name="Zhou C."/>
            <person name="Zhu D."/>
            <person name="Lee S."/>
            <person name="Bess C."/>
            <person name="Blankenburg K."/>
            <person name="Forbes L."/>
            <person name="Fu Q."/>
            <person name="Gubbala S."/>
            <person name="Hirani K."/>
            <person name="Jayaseelan J.C."/>
            <person name="Lara F."/>
            <person name="Munidasa M."/>
            <person name="Palculict T."/>
            <person name="Patil S."/>
            <person name="Pu L.-L."/>
            <person name="Saada N."/>
            <person name="Tang L."/>
            <person name="Weissenberger G."/>
            <person name="Zhu Y."/>
            <person name="Hemphill L."/>
            <person name="Shang Y."/>
            <person name="Youmans B."/>
            <person name="Ayvaz T."/>
            <person name="Ross M."/>
            <person name="Santibanez J."/>
            <person name="Aqrawi P."/>
            <person name="Gross S."/>
            <person name="Joshi V."/>
            <person name="Fowler G."/>
            <person name="Nazareth L."/>
            <person name="Reid J."/>
            <person name="Worley K."/>
            <person name="Petrosino J."/>
            <person name="Highlander S."/>
            <person name="Gibbs R."/>
        </authorList>
    </citation>
    <scope>NUCLEOTIDE SEQUENCE [LARGE SCALE GENOMIC DNA]</scope>
    <source>
        <strain evidence="4 5">ATCC 51191</strain>
    </source>
</reference>
<evidence type="ECO:0000256" key="2">
    <source>
        <dbReference type="RuleBase" id="RU004514"/>
    </source>
</evidence>
<dbReference type="HOGENOM" id="CLU_059988_1_2_0"/>
<gene>
    <name evidence="4" type="primary">ylmE</name>
    <name evidence="4" type="ORF">HMPREF9094_2111</name>
</gene>
<evidence type="ECO:0000256" key="1">
    <source>
        <dbReference type="ARBA" id="ARBA00022898"/>
    </source>
</evidence>
<dbReference type="InterPro" id="IPR001608">
    <property type="entry name" value="Ala_racemase_N"/>
</dbReference>
<comment type="similarity">
    <text evidence="2">Belongs to the pyridoxal phosphate-binding protein YggS/PROSC family.</text>
</comment>
<dbReference type="Proteomes" id="UP000005392">
    <property type="component" value="Unassembled WGS sequence"/>
</dbReference>
<comment type="caution">
    <text evidence="4">The sequence shown here is derived from an EMBL/GenBank/DDBJ whole genome shotgun (WGS) entry which is preliminary data.</text>
</comment>
<dbReference type="GO" id="GO:0051301">
    <property type="term" value="P:cell division"/>
    <property type="evidence" value="ECO:0007669"/>
    <property type="project" value="UniProtKB-KW"/>
</dbReference>
<dbReference type="CDD" id="cd00635">
    <property type="entry name" value="PLPDE_III_YBL036c_like"/>
    <property type="match status" value="1"/>
</dbReference>
<proteinExistence type="inferred from homology"/>
<evidence type="ECO:0000313" key="4">
    <source>
        <dbReference type="EMBL" id="EGQ78863.1"/>
    </source>
</evidence>
<dbReference type="InterPro" id="IPR029066">
    <property type="entry name" value="PLP-binding_barrel"/>
</dbReference>